<feature type="transmembrane region" description="Helical" evidence="1">
    <location>
        <begin position="54"/>
        <end position="73"/>
    </location>
</feature>
<dbReference type="GO" id="GO:0046521">
    <property type="term" value="P:sphingoid catabolic process"/>
    <property type="evidence" value="ECO:0007669"/>
    <property type="project" value="TreeGrafter"/>
</dbReference>
<accession>A0A2S7W8R8</accession>
<dbReference type="PANTHER" id="PTHR28026:SF9">
    <property type="entry name" value="2-HYDROXY-PALMITIC ACID DIOXYGENASE MPO1"/>
    <property type="match status" value="1"/>
</dbReference>
<feature type="transmembrane region" description="Helical" evidence="1">
    <location>
        <begin position="78"/>
        <end position="98"/>
    </location>
</feature>
<dbReference type="Proteomes" id="UP000237608">
    <property type="component" value="Unassembled WGS sequence"/>
</dbReference>
<evidence type="ECO:0000313" key="3">
    <source>
        <dbReference type="Proteomes" id="UP000237608"/>
    </source>
</evidence>
<dbReference type="RefSeq" id="WP_105045188.1">
    <property type="nucleotide sequence ID" value="NZ_CP150662.1"/>
</dbReference>
<protein>
    <recommendedName>
        <fullName evidence="4">DUF962 domain-containing protein</fullName>
    </recommendedName>
</protein>
<proteinExistence type="predicted"/>
<dbReference type="Pfam" id="PF06127">
    <property type="entry name" value="Mpo1-like"/>
    <property type="match status" value="1"/>
</dbReference>
<dbReference type="PANTHER" id="PTHR28026">
    <property type="entry name" value="DUF962 DOMAIN PROTEIN (AFU_ORTHOLOGUE AFUA_8G05310)"/>
    <property type="match status" value="1"/>
</dbReference>
<evidence type="ECO:0008006" key="4">
    <source>
        <dbReference type="Google" id="ProtNLM"/>
    </source>
</evidence>
<keyword evidence="1" id="KW-1133">Transmembrane helix</keyword>
<reference evidence="2 3" key="1">
    <citation type="submission" date="2016-12" db="EMBL/GenBank/DDBJ databases">
        <title>Trade-off between light-utilization and light-protection in marine flavobacteria.</title>
        <authorList>
            <person name="Kumagai Y."/>
            <person name="Yoshizawa S."/>
            <person name="Kogure K."/>
            <person name="Iwasaki W."/>
        </authorList>
    </citation>
    <scope>NUCLEOTIDE SEQUENCE [LARGE SCALE GENOMIC DNA]</scope>
    <source>
        <strain evidence="2 3">KCTC 22729</strain>
    </source>
</reference>
<dbReference type="InterPro" id="IPR009305">
    <property type="entry name" value="Mpo1-like"/>
</dbReference>
<feature type="transmembrane region" description="Helical" evidence="1">
    <location>
        <begin position="21"/>
        <end position="42"/>
    </location>
</feature>
<dbReference type="OrthoDB" id="5515308at2"/>
<dbReference type="EMBL" id="MSCL01000001">
    <property type="protein sequence ID" value="PQJ74034.1"/>
    <property type="molecule type" value="Genomic_DNA"/>
</dbReference>
<name>A0A2S7W8R8_9FLAO</name>
<feature type="transmembrane region" description="Helical" evidence="1">
    <location>
        <begin position="104"/>
        <end position="122"/>
    </location>
</feature>
<gene>
    <name evidence="2" type="ORF">BTO13_01545</name>
</gene>
<dbReference type="GO" id="GO:0016020">
    <property type="term" value="C:membrane"/>
    <property type="evidence" value="ECO:0007669"/>
    <property type="project" value="GOC"/>
</dbReference>
<keyword evidence="3" id="KW-1185">Reference proteome</keyword>
<sequence length="154" mass="17734">MKTAQDFFDEYAVSHQNETNIAIHYVCVPLIFFSVIGLLMSIPTTFLENLLGLYNPLLENWAIVVGLIISIFYFRLGFWYFVQMLFVILISVVLNFWLSNVTNLLYASLSIFVLAWIGQFYGHKVEGAKPSFLKDLQFLLIGPLWVIQKIGTKK</sequence>
<keyword evidence="1" id="KW-0472">Membrane</keyword>
<evidence type="ECO:0000313" key="2">
    <source>
        <dbReference type="EMBL" id="PQJ74034.1"/>
    </source>
</evidence>
<keyword evidence="1" id="KW-0812">Transmembrane</keyword>
<comment type="caution">
    <text evidence="2">The sequence shown here is derived from an EMBL/GenBank/DDBJ whole genome shotgun (WGS) entry which is preliminary data.</text>
</comment>
<dbReference type="AlphaFoldDB" id="A0A2S7W8R8"/>
<evidence type="ECO:0000256" key="1">
    <source>
        <dbReference type="SAM" id="Phobius"/>
    </source>
</evidence>
<organism evidence="2 3">
    <name type="scientific">Polaribacter gangjinensis</name>
    <dbReference type="NCBI Taxonomy" id="574710"/>
    <lineage>
        <taxon>Bacteria</taxon>
        <taxon>Pseudomonadati</taxon>
        <taxon>Bacteroidota</taxon>
        <taxon>Flavobacteriia</taxon>
        <taxon>Flavobacteriales</taxon>
        <taxon>Flavobacteriaceae</taxon>
    </lineage>
</organism>